<evidence type="ECO:0000313" key="1">
    <source>
        <dbReference type="EMBL" id="TDZ22966.1"/>
    </source>
</evidence>
<gene>
    <name evidence="1" type="ORF">Cob_v004117</name>
</gene>
<keyword evidence="2" id="KW-1185">Reference proteome</keyword>
<accession>A0A484FYE6</accession>
<dbReference type="Proteomes" id="UP000014480">
    <property type="component" value="Unassembled WGS sequence"/>
</dbReference>
<proteinExistence type="predicted"/>
<protein>
    <submittedName>
        <fullName evidence="1">Uncharacterized protein</fullName>
    </submittedName>
</protein>
<comment type="caution">
    <text evidence="1">The sequence shown here is derived from an EMBL/GenBank/DDBJ whole genome shotgun (WGS) entry which is preliminary data.</text>
</comment>
<organism evidence="1 2">
    <name type="scientific">Colletotrichum orbiculare (strain 104-T / ATCC 96160 / CBS 514.97 / LARS 414 / MAFF 240422)</name>
    <name type="common">Cucumber anthracnose fungus</name>
    <name type="synonym">Colletotrichum lagenarium</name>
    <dbReference type="NCBI Taxonomy" id="1213857"/>
    <lineage>
        <taxon>Eukaryota</taxon>
        <taxon>Fungi</taxon>
        <taxon>Dikarya</taxon>
        <taxon>Ascomycota</taxon>
        <taxon>Pezizomycotina</taxon>
        <taxon>Sordariomycetes</taxon>
        <taxon>Hypocreomycetidae</taxon>
        <taxon>Glomerellales</taxon>
        <taxon>Glomerellaceae</taxon>
        <taxon>Colletotrichum</taxon>
        <taxon>Colletotrichum orbiculare species complex</taxon>
    </lineage>
</organism>
<dbReference type="EMBL" id="AMCV02000008">
    <property type="protein sequence ID" value="TDZ22966.1"/>
    <property type="molecule type" value="Genomic_DNA"/>
</dbReference>
<reference evidence="2" key="1">
    <citation type="journal article" date="2013" name="New Phytol.">
        <title>Comparative genomic and transcriptomic analyses reveal the hemibiotrophic stage shift of Colletotrichum fungi.</title>
        <authorList>
            <person name="Gan P."/>
            <person name="Ikeda K."/>
            <person name="Irieda H."/>
            <person name="Narusaka M."/>
            <person name="O'Connell R.J."/>
            <person name="Narusaka Y."/>
            <person name="Takano Y."/>
            <person name="Kubo Y."/>
            <person name="Shirasu K."/>
        </authorList>
    </citation>
    <scope>NUCLEOTIDE SEQUENCE [LARGE SCALE GENOMIC DNA]</scope>
    <source>
        <strain evidence="2">104-T / ATCC 96160 / CBS 514.97 / LARS 414 / MAFF 240422</strain>
    </source>
</reference>
<reference evidence="2" key="2">
    <citation type="journal article" date="2019" name="Mol. Plant Microbe Interact.">
        <title>Genome sequence resources for four phytopathogenic fungi from the Colletotrichum orbiculare species complex.</title>
        <authorList>
            <person name="Gan P."/>
            <person name="Tsushima A."/>
            <person name="Narusaka M."/>
            <person name="Narusaka Y."/>
            <person name="Takano Y."/>
            <person name="Kubo Y."/>
            <person name="Shirasu K."/>
        </authorList>
    </citation>
    <scope>GENOME REANNOTATION</scope>
    <source>
        <strain evidence="2">104-T / ATCC 96160 / CBS 514.97 / LARS 414 / MAFF 240422</strain>
    </source>
</reference>
<name>A0A484FYE6_COLOR</name>
<dbReference type="AlphaFoldDB" id="A0A484FYE6"/>
<sequence length="92" mass="10335">MCQVFIYKHEACNCIWGEIAVPCGPGMGYTKCSQFGDGIAKEPLRLQMANLRPCPQHGLYGLPRQKSARAKQRRGFTPAAQAQGLVYSYWQR</sequence>
<evidence type="ECO:0000313" key="2">
    <source>
        <dbReference type="Proteomes" id="UP000014480"/>
    </source>
</evidence>
<dbReference type="OrthoDB" id="406152at2759"/>